<dbReference type="GO" id="GO:0032264">
    <property type="term" value="P:IMP salvage"/>
    <property type="evidence" value="ECO:0007669"/>
    <property type="project" value="UniProtKB-UniPathway"/>
</dbReference>
<dbReference type="GO" id="GO:0004422">
    <property type="term" value="F:hypoxanthine phosphoribosyltransferase activity"/>
    <property type="evidence" value="ECO:0007669"/>
    <property type="project" value="InterPro"/>
</dbReference>
<dbReference type="GO" id="GO:0005829">
    <property type="term" value="C:cytosol"/>
    <property type="evidence" value="ECO:0007669"/>
    <property type="project" value="TreeGrafter"/>
</dbReference>
<keyword evidence="13 16" id="KW-0460">Magnesium</keyword>
<evidence type="ECO:0000256" key="14">
    <source>
        <dbReference type="ARBA" id="ARBA00048811"/>
    </source>
</evidence>
<protein>
    <recommendedName>
        <fullName evidence="16">Hypoxanthine phosphoribosyltransferase</fullName>
        <ecNumber evidence="16">2.4.2.8</ecNumber>
    </recommendedName>
</protein>
<comment type="pathway">
    <text evidence="5">Purine metabolism; GMP biosynthesis via salvage pathway; GMP from guanine: step 1/1.</text>
</comment>
<dbReference type="GO" id="GO:0006166">
    <property type="term" value="P:purine ribonucleoside salvage"/>
    <property type="evidence" value="ECO:0007669"/>
    <property type="project" value="UniProtKB-KW"/>
</dbReference>
<dbReference type="GO" id="GO:0000287">
    <property type="term" value="F:magnesium ion binding"/>
    <property type="evidence" value="ECO:0007669"/>
    <property type="project" value="TreeGrafter"/>
</dbReference>
<evidence type="ECO:0000256" key="4">
    <source>
        <dbReference type="ARBA" id="ARBA00004669"/>
    </source>
</evidence>
<comment type="similarity">
    <text evidence="6 16">Belongs to the purine/pyrimidine phosphoribosyltransferase family.</text>
</comment>
<dbReference type="InterPro" id="IPR005904">
    <property type="entry name" value="Hxn_phspho_trans"/>
</dbReference>
<dbReference type="CDD" id="cd06223">
    <property type="entry name" value="PRTases_typeI"/>
    <property type="match status" value="1"/>
</dbReference>
<keyword evidence="8 16" id="KW-0328">Glycosyltransferase</keyword>
<keyword evidence="11 16" id="KW-0660">Purine salvage</keyword>
<evidence type="ECO:0000256" key="10">
    <source>
        <dbReference type="ARBA" id="ARBA00022723"/>
    </source>
</evidence>
<evidence type="ECO:0000259" key="17">
    <source>
        <dbReference type="Pfam" id="PF00156"/>
    </source>
</evidence>
<dbReference type="EC" id="2.4.2.8" evidence="16"/>
<proteinExistence type="inferred from homology"/>
<evidence type="ECO:0000256" key="11">
    <source>
        <dbReference type="ARBA" id="ARBA00022726"/>
    </source>
</evidence>
<dbReference type="PANTHER" id="PTHR43340">
    <property type="entry name" value="HYPOXANTHINE-GUANINE PHOSPHORIBOSYLTRANSFERASE"/>
    <property type="match status" value="1"/>
</dbReference>
<dbReference type="EMBL" id="CP060490">
    <property type="protein sequence ID" value="QNL45920.1"/>
    <property type="molecule type" value="Genomic_DNA"/>
</dbReference>
<dbReference type="FunFam" id="3.40.50.2020:FF:000006">
    <property type="entry name" value="Hypoxanthine phosphoribosyltransferase"/>
    <property type="match status" value="1"/>
</dbReference>
<evidence type="ECO:0000256" key="9">
    <source>
        <dbReference type="ARBA" id="ARBA00022679"/>
    </source>
</evidence>
<feature type="domain" description="Phosphoribosyltransferase" evidence="17">
    <location>
        <begin position="15"/>
        <end position="160"/>
    </location>
</feature>
<evidence type="ECO:0000313" key="18">
    <source>
        <dbReference type="EMBL" id="QNL45920.1"/>
    </source>
</evidence>
<evidence type="ECO:0000256" key="12">
    <source>
        <dbReference type="ARBA" id="ARBA00022741"/>
    </source>
</evidence>
<dbReference type="GO" id="GO:0046100">
    <property type="term" value="P:hypoxanthine metabolic process"/>
    <property type="evidence" value="ECO:0007669"/>
    <property type="project" value="TreeGrafter"/>
</dbReference>
<name>A0A7G9B8N9_9FIRM</name>
<comment type="cofactor">
    <cofactor evidence="1 16">
        <name>Mg(2+)</name>
        <dbReference type="ChEBI" id="CHEBI:18420"/>
    </cofactor>
</comment>
<accession>A0A7G9B8N9</accession>
<evidence type="ECO:0000256" key="3">
    <source>
        <dbReference type="ARBA" id="ARBA00004496"/>
    </source>
</evidence>
<keyword evidence="9 16" id="KW-0808">Transferase</keyword>
<evidence type="ECO:0000256" key="7">
    <source>
        <dbReference type="ARBA" id="ARBA00022490"/>
    </source>
</evidence>
<evidence type="ECO:0000256" key="6">
    <source>
        <dbReference type="ARBA" id="ARBA00008391"/>
    </source>
</evidence>
<evidence type="ECO:0000256" key="8">
    <source>
        <dbReference type="ARBA" id="ARBA00022676"/>
    </source>
</evidence>
<dbReference type="KEGG" id="ohi:H8790_13685"/>
<comment type="subcellular location">
    <subcellularLocation>
        <location evidence="3 16">Cytoplasm</location>
    </subcellularLocation>
</comment>
<comment type="function">
    <text evidence="2">Purine salvage pathway enzyme that catalyzes the transfer of the ribosyl-5-phosphate group from 5-phospho-alpha-D-ribose 1-diphosphate (PRPP) to the N9 position of the 6-oxopurines hypoxanthine and guanine to form the corresponding ribonucleotides IMP (inosine 5'-monophosphate) and GMP (guanosine 5'-monophosphate), with the release of PPi.</text>
</comment>
<dbReference type="GO" id="GO:0052657">
    <property type="term" value="F:guanine phosphoribosyltransferase activity"/>
    <property type="evidence" value="ECO:0007669"/>
    <property type="project" value="UniProtKB-ARBA"/>
</dbReference>
<dbReference type="InterPro" id="IPR029057">
    <property type="entry name" value="PRTase-like"/>
</dbReference>
<evidence type="ECO:0000256" key="16">
    <source>
        <dbReference type="RuleBase" id="RU364099"/>
    </source>
</evidence>
<reference evidence="18 19" key="1">
    <citation type="submission" date="2020-08" db="EMBL/GenBank/DDBJ databases">
        <authorList>
            <person name="Liu C."/>
            <person name="Sun Q."/>
        </authorList>
    </citation>
    <scope>NUCLEOTIDE SEQUENCE [LARGE SCALE GENOMIC DNA]</scope>
    <source>
        <strain evidence="18 19">NSJ-62</strain>
    </source>
</reference>
<dbReference type="AlphaFoldDB" id="A0A7G9B8N9"/>
<evidence type="ECO:0000256" key="5">
    <source>
        <dbReference type="ARBA" id="ARBA00004676"/>
    </source>
</evidence>
<dbReference type="Gene3D" id="3.40.50.2020">
    <property type="match status" value="1"/>
</dbReference>
<dbReference type="InterPro" id="IPR000836">
    <property type="entry name" value="PRTase_dom"/>
</dbReference>
<organism evidence="18 19">
    <name type="scientific">Oscillibacter hominis</name>
    <dbReference type="NCBI Taxonomy" id="2763056"/>
    <lineage>
        <taxon>Bacteria</taxon>
        <taxon>Bacillati</taxon>
        <taxon>Bacillota</taxon>
        <taxon>Clostridia</taxon>
        <taxon>Eubacteriales</taxon>
        <taxon>Oscillospiraceae</taxon>
        <taxon>Oscillibacter</taxon>
    </lineage>
</organism>
<evidence type="ECO:0000256" key="1">
    <source>
        <dbReference type="ARBA" id="ARBA00001946"/>
    </source>
</evidence>
<dbReference type="UniPathway" id="UPA00591">
    <property type="reaction ID" value="UER00648"/>
</dbReference>
<evidence type="ECO:0000313" key="19">
    <source>
        <dbReference type="Proteomes" id="UP000515960"/>
    </source>
</evidence>
<dbReference type="GO" id="GO:0000166">
    <property type="term" value="F:nucleotide binding"/>
    <property type="evidence" value="ECO:0007669"/>
    <property type="project" value="UniProtKB-KW"/>
</dbReference>
<sequence length="180" mass="20296">MMDRDILKVLFSEEEIRARVEELGSELYERFCEKTPLFLGVLKGSFVFMADLVRACQIKSDLEFIAVSSYENATVSSGRVQITRDLQQDITGRDLIVVEDILDSGNTLAFLKDYFMTKGAASVTIVTLLDKPSRRTKAIQPDLTGFVVPDEFVVGYGLDYAQKYRNVPYIGVLKPEVYSN</sequence>
<gene>
    <name evidence="18" type="primary">hpt</name>
    <name evidence="18" type="ORF">H8790_13685</name>
</gene>
<dbReference type="NCBIfam" id="TIGR01203">
    <property type="entry name" value="HGPRTase"/>
    <property type="match status" value="1"/>
</dbReference>
<evidence type="ECO:0000256" key="2">
    <source>
        <dbReference type="ARBA" id="ARBA00002049"/>
    </source>
</evidence>
<keyword evidence="12 16" id="KW-0547">Nucleotide-binding</keyword>
<dbReference type="PANTHER" id="PTHR43340:SF1">
    <property type="entry name" value="HYPOXANTHINE PHOSPHORIBOSYLTRANSFERASE"/>
    <property type="match status" value="1"/>
</dbReference>
<keyword evidence="7 16" id="KW-0963">Cytoplasm</keyword>
<keyword evidence="19" id="KW-1185">Reference proteome</keyword>
<dbReference type="Pfam" id="PF00156">
    <property type="entry name" value="Pribosyltran"/>
    <property type="match status" value="1"/>
</dbReference>
<comment type="pathway">
    <text evidence="4 16">Purine metabolism; IMP biosynthesis via salvage pathway; IMP from hypoxanthine: step 1/1.</text>
</comment>
<comment type="catalytic activity">
    <reaction evidence="14">
        <text>GMP + diphosphate = guanine + 5-phospho-alpha-D-ribose 1-diphosphate</text>
        <dbReference type="Rhea" id="RHEA:25424"/>
        <dbReference type="ChEBI" id="CHEBI:16235"/>
        <dbReference type="ChEBI" id="CHEBI:33019"/>
        <dbReference type="ChEBI" id="CHEBI:58017"/>
        <dbReference type="ChEBI" id="CHEBI:58115"/>
        <dbReference type="EC" id="2.4.2.8"/>
    </reaction>
    <physiologicalReaction direction="right-to-left" evidence="14">
        <dbReference type="Rhea" id="RHEA:25426"/>
    </physiologicalReaction>
</comment>
<evidence type="ECO:0000256" key="15">
    <source>
        <dbReference type="ARBA" id="ARBA00049402"/>
    </source>
</evidence>
<dbReference type="SUPFAM" id="SSF53271">
    <property type="entry name" value="PRTase-like"/>
    <property type="match status" value="1"/>
</dbReference>
<keyword evidence="10 16" id="KW-0479">Metal-binding</keyword>
<evidence type="ECO:0000256" key="13">
    <source>
        <dbReference type="ARBA" id="ARBA00022842"/>
    </source>
</evidence>
<dbReference type="GO" id="GO:0032263">
    <property type="term" value="P:GMP salvage"/>
    <property type="evidence" value="ECO:0007669"/>
    <property type="project" value="TreeGrafter"/>
</dbReference>
<dbReference type="Proteomes" id="UP000515960">
    <property type="component" value="Chromosome"/>
</dbReference>
<dbReference type="InterPro" id="IPR050408">
    <property type="entry name" value="HGPRT"/>
</dbReference>
<comment type="catalytic activity">
    <reaction evidence="15">
        <text>IMP + diphosphate = hypoxanthine + 5-phospho-alpha-D-ribose 1-diphosphate</text>
        <dbReference type="Rhea" id="RHEA:17973"/>
        <dbReference type="ChEBI" id="CHEBI:17368"/>
        <dbReference type="ChEBI" id="CHEBI:33019"/>
        <dbReference type="ChEBI" id="CHEBI:58017"/>
        <dbReference type="ChEBI" id="CHEBI:58053"/>
        <dbReference type="EC" id="2.4.2.8"/>
    </reaction>
    <physiologicalReaction direction="right-to-left" evidence="15">
        <dbReference type="Rhea" id="RHEA:17975"/>
    </physiologicalReaction>
</comment>
<dbReference type="GO" id="GO:0006178">
    <property type="term" value="P:guanine salvage"/>
    <property type="evidence" value="ECO:0007669"/>
    <property type="project" value="TreeGrafter"/>
</dbReference>